<dbReference type="InterPro" id="IPR016161">
    <property type="entry name" value="Ald_DH/histidinol_DH"/>
</dbReference>
<evidence type="ECO:0000256" key="2">
    <source>
        <dbReference type="ARBA" id="ARBA00010178"/>
    </source>
</evidence>
<dbReference type="GO" id="GO:0051287">
    <property type="term" value="F:NAD binding"/>
    <property type="evidence" value="ECO:0007669"/>
    <property type="project" value="InterPro"/>
</dbReference>
<dbReference type="FunFam" id="1.20.5.1300:FF:000002">
    <property type="entry name" value="Histidinol dehydrogenase, chloroplastic"/>
    <property type="match status" value="1"/>
</dbReference>
<dbReference type="HAMAP" id="MF_01024">
    <property type="entry name" value="HisD"/>
    <property type="match status" value="1"/>
</dbReference>
<dbReference type="EMBL" id="POSP01000003">
    <property type="protein sequence ID" value="PND38079.1"/>
    <property type="molecule type" value="Genomic_DNA"/>
</dbReference>
<evidence type="ECO:0000256" key="12">
    <source>
        <dbReference type="PIRNR" id="PIRNR000099"/>
    </source>
</evidence>
<dbReference type="PANTHER" id="PTHR21256">
    <property type="entry name" value="HISTIDINOL DEHYDROGENASE HDH"/>
    <property type="match status" value="1"/>
</dbReference>
<evidence type="ECO:0000256" key="6">
    <source>
        <dbReference type="ARBA" id="ARBA00022833"/>
    </source>
</evidence>
<dbReference type="PRINTS" id="PR00083">
    <property type="entry name" value="HOLDHDRGNASE"/>
</dbReference>
<evidence type="ECO:0000256" key="1">
    <source>
        <dbReference type="ARBA" id="ARBA00004940"/>
    </source>
</evidence>
<keyword evidence="6 11" id="KW-0862">Zinc</keyword>
<keyword evidence="19" id="KW-1185">Reference proteome</keyword>
<evidence type="ECO:0000256" key="11">
    <source>
        <dbReference type="HAMAP-Rule" id="MF_01024"/>
    </source>
</evidence>
<dbReference type="GO" id="GO:0000105">
    <property type="term" value="P:L-histidine biosynthetic process"/>
    <property type="evidence" value="ECO:0007669"/>
    <property type="project" value="UniProtKB-UniRule"/>
</dbReference>
<protein>
    <recommendedName>
        <fullName evidence="3 11">Histidinol dehydrogenase</fullName>
        <shortName evidence="11">HDH</shortName>
        <ecNumber evidence="3 11">1.1.1.23</ecNumber>
    </recommendedName>
</protein>
<evidence type="ECO:0000256" key="10">
    <source>
        <dbReference type="ARBA" id="ARBA00049489"/>
    </source>
</evidence>
<keyword evidence="5 11" id="KW-0479">Metal-binding</keyword>
<dbReference type="OrthoDB" id="9805269at2"/>
<dbReference type="Gene3D" id="1.20.5.1300">
    <property type="match status" value="1"/>
</dbReference>
<dbReference type="PIRSF" id="PIRSF000099">
    <property type="entry name" value="Histidinol_dh"/>
    <property type="match status" value="1"/>
</dbReference>
<dbReference type="PROSITE" id="PS00611">
    <property type="entry name" value="HISOL_DEHYDROGENASE"/>
    <property type="match status" value="1"/>
</dbReference>
<comment type="function">
    <text evidence="11">Catalyzes the sequential NAD-dependent oxidations of L-histidinol to L-histidinaldehyde and then to L-histidine.</text>
</comment>
<comment type="similarity">
    <text evidence="2 11 12 17">Belongs to the histidinol dehydrogenase family.</text>
</comment>
<feature type="binding site" evidence="11 16">
    <location>
        <position position="269"/>
    </location>
    <ligand>
        <name>Zn(2+)</name>
        <dbReference type="ChEBI" id="CHEBI:29105"/>
    </ligand>
</feature>
<gene>
    <name evidence="11 18" type="primary">hisD</name>
    <name evidence="18" type="ORF">C1O66_11485</name>
</gene>
<accession>A0A2N8KX91</accession>
<feature type="binding site" evidence="11 15">
    <location>
        <position position="335"/>
    </location>
    <ligand>
        <name>substrate</name>
    </ligand>
</feature>
<dbReference type="InterPro" id="IPR001692">
    <property type="entry name" value="Histidinol_DH_CS"/>
</dbReference>
<dbReference type="Proteomes" id="UP000235916">
    <property type="component" value="Unassembled WGS sequence"/>
</dbReference>
<feature type="binding site" evidence="11 16">
    <location>
        <position position="427"/>
    </location>
    <ligand>
        <name>Zn(2+)</name>
        <dbReference type="ChEBI" id="CHEBI:29105"/>
    </ligand>
</feature>
<comment type="caution">
    <text evidence="18">The sequence shown here is derived from an EMBL/GenBank/DDBJ whole genome shotgun (WGS) entry which is preliminary data.</text>
</comment>
<evidence type="ECO:0000256" key="9">
    <source>
        <dbReference type="ARBA" id="ARBA00023102"/>
    </source>
</evidence>
<evidence type="ECO:0000313" key="18">
    <source>
        <dbReference type="EMBL" id="PND38079.1"/>
    </source>
</evidence>
<organism evidence="18 19">
    <name type="scientific">Kinneretia aquatilis</name>
    <dbReference type="NCBI Taxonomy" id="2070761"/>
    <lineage>
        <taxon>Bacteria</taxon>
        <taxon>Pseudomonadati</taxon>
        <taxon>Pseudomonadota</taxon>
        <taxon>Betaproteobacteria</taxon>
        <taxon>Burkholderiales</taxon>
        <taxon>Sphaerotilaceae</taxon>
        <taxon>Roseateles</taxon>
    </lineage>
</organism>
<comment type="cofactor">
    <cofactor evidence="11 16">
        <name>Zn(2+)</name>
        <dbReference type="ChEBI" id="CHEBI:29105"/>
    </cofactor>
    <text evidence="11 16">Binds 1 zinc ion per subunit.</text>
</comment>
<keyword evidence="8 11" id="KW-0520">NAD</keyword>
<dbReference type="FunFam" id="3.40.50.1980:FF:000026">
    <property type="entry name" value="Histidinol dehydrogenase"/>
    <property type="match status" value="1"/>
</dbReference>
<evidence type="ECO:0000256" key="5">
    <source>
        <dbReference type="ARBA" id="ARBA00022723"/>
    </source>
</evidence>
<dbReference type="AlphaFoldDB" id="A0A2N8KX91"/>
<dbReference type="EC" id="1.1.1.23" evidence="3 11"/>
<reference evidence="18 19" key="1">
    <citation type="submission" date="2018-01" db="EMBL/GenBank/DDBJ databases">
        <title>Draft genome sequence of Paucibacter aquatile CR182 isolated from freshwater of the Nakdong River.</title>
        <authorList>
            <person name="Choi A."/>
            <person name="Chung E.J."/>
        </authorList>
    </citation>
    <scope>NUCLEOTIDE SEQUENCE [LARGE SCALE GENOMIC DNA]</scope>
    <source>
        <strain evidence="18 19">CR182</strain>
    </source>
</reference>
<keyword evidence="4 11" id="KW-0028">Amino-acid biosynthesis</keyword>
<feature type="binding site" evidence="11 15">
    <location>
        <position position="368"/>
    </location>
    <ligand>
        <name>substrate</name>
    </ligand>
</feature>
<feature type="binding site" evidence="11 16">
    <location>
        <position position="266"/>
    </location>
    <ligand>
        <name>Zn(2+)</name>
        <dbReference type="ChEBI" id="CHEBI:29105"/>
    </ligand>
</feature>
<evidence type="ECO:0000256" key="4">
    <source>
        <dbReference type="ARBA" id="ARBA00022605"/>
    </source>
</evidence>
<evidence type="ECO:0000256" key="15">
    <source>
        <dbReference type="PIRSR" id="PIRSR000099-3"/>
    </source>
</evidence>
<feature type="binding site" evidence="11 15">
    <location>
        <position position="269"/>
    </location>
    <ligand>
        <name>substrate</name>
    </ligand>
</feature>
<keyword evidence="7 11" id="KW-0560">Oxidoreductase</keyword>
<name>A0A2N8KX91_9BURK</name>
<dbReference type="GO" id="GO:0004399">
    <property type="term" value="F:histidinol dehydrogenase activity"/>
    <property type="evidence" value="ECO:0007669"/>
    <property type="project" value="UniProtKB-UniRule"/>
</dbReference>
<sequence>MSLQLRQLNTASADFEAEFQRVLHWSAEADAAIEGRVAEILADVRRRGDAAVLEYTARFDRLQAATVAELELSREELKAAFEAISPAQRSALEAAAARVRSYHERQKAACGESWSYRDEDGSLLGQKVTPLDRVGIYVPGGKAAYPSSVLMNAIPAQVAGVPEIIMVVPTPGGEKNPLVLAAAYVAGVHRAFTLGGAQAVAALAYGTATVPRVDKITGPGNAYVASAKKHVFGQVGIDMIAGPSEILVLADGSTPPDWVAMDLFSQAEHDELAQSILLCPDAVYIAQVAEAIERLLPTMPRQAIIRASLEGRGALIQTRSMEEACEISNRIAPEHLEVSSRDPHRWEPLLRHAGAIFLGAYTSESLGDYCAGPNHVLPTSGTARFSSPLGVYDFQKRSSLIEVSEAGAQKLGPIAAELAYGEGLQGHARAAELRLRA</sequence>
<evidence type="ECO:0000256" key="7">
    <source>
        <dbReference type="ARBA" id="ARBA00023002"/>
    </source>
</evidence>
<dbReference type="FunFam" id="3.40.50.1980:FF:000001">
    <property type="entry name" value="Histidinol dehydrogenase"/>
    <property type="match status" value="1"/>
</dbReference>
<comment type="pathway">
    <text evidence="1 11">Amino-acid biosynthesis; L-histidine biosynthesis; L-histidine from 5-phospho-alpha-D-ribose 1-diphosphate: step 9/9.</text>
</comment>
<evidence type="ECO:0000256" key="16">
    <source>
        <dbReference type="PIRSR" id="PIRSR000099-4"/>
    </source>
</evidence>
<feature type="binding site" evidence="11 15">
    <location>
        <position position="266"/>
    </location>
    <ligand>
        <name>substrate</name>
    </ligand>
</feature>
<feature type="active site" description="Proton acceptor" evidence="11 13">
    <location>
        <position position="334"/>
    </location>
</feature>
<evidence type="ECO:0000256" key="14">
    <source>
        <dbReference type="PIRSR" id="PIRSR000099-2"/>
    </source>
</evidence>
<dbReference type="InterPro" id="IPR012131">
    <property type="entry name" value="Hstdl_DH"/>
</dbReference>
<evidence type="ECO:0000256" key="13">
    <source>
        <dbReference type="PIRSR" id="PIRSR000099-1"/>
    </source>
</evidence>
<dbReference type="Pfam" id="PF00815">
    <property type="entry name" value="Histidinol_dh"/>
    <property type="match status" value="1"/>
</dbReference>
<evidence type="ECO:0000313" key="19">
    <source>
        <dbReference type="Proteomes" id="UP000235916"/>
    </source>
</evidence>
<dbReference type="GO" id="GO:0008270">
    <property type="term" value="F:zinc ion binding"/>
    <property type="evidence" value="ECO:0007669"/>
    <property type="project" value="UniProtKB-UniRule"/>
</dbReference>
<keyword evidence="9 11" id="KW-0368">Histidine biosynthesis</keyword>
<feature type="active site" description="Proton acceptor" evidence="11 13">
    <location>
        <position position="335"/>
    </location>
</feature>
<dbReference type="SUPFAM" id="SSF53720">
    <property type="entry name" value="ALDH-like"/>
    <property type="match status" value="1"/>
</dbReference>
<feature type="binding site" evidence="11 14">
    <location>
        <position position="221"/>
    </location>
    <ligand>
        <name>NAD(+)</name>
        <dbReference type="ChEBI" id="CHEBI:57540"/>
    </ligand>
</feature>
<evidence type="ECO:0000256" key="3">
    <source>
        <dbReference type="ARBA" id="ARBA00012965"/>
    </source>
</evidence>
<feature type="binding site" evidence="11 14">
    <location>
        <position position="137"/>
    </location>
    <ligand>
        <name>NAD(+)</name>
        <dbReference type="ChEBI" id="CHEBI:57540"/>
    </ligand>
</feature>
<comment type="catalytic activity">
    <reaction evidence="10 11">
        <text>L-histidinol + 2 NAD(+) + H2O = L-histidine + 2 NADH + 3 H(+)</text>
        <dbReference type="Rhea" id="RHEA:20641"/>
        <dbReference type="ChEBI" id="CHEBI:15377"/>
        <dbReference type="ChEBI" id="CHEBI:15378"/>
        <dbReference type="ChEBI" id="CHEBI:57540"/>
        <dbReference type="ChEBI" id="CHEBI:57595"/>
        <dbReference type="ChEBI" id="CHEBI:57699"/>
        <dbReference type="ChEBI" id="CHEBI:57945"/>
        <dbReference type="EC" id="1.1.1.23"/>
    </reaction>
</comment>
<evidence type="ECO:0000256" key="17">
    <source>
        <dbReference type="RuleBase" id="RU004175"/>
    </source>
</evidence>
<evidence type="ECO:0000256" key="8">
    <source>
        <dbReference type="ARBA" id="ARBA00023027"/>
    </source>
</evidence>
<feature type="binding site" evidence="11 15">
    <location>
        <position position="244"/>
    </location>
    <ligand>
        <name>substrate</name>
    </ligand>
</feature>
<proteinExistence type="inferred from homology"/>
<dbReference type="UniPathway" id="UPA00031">
    <property type="reaction ID" value="UER00014"/>
</dbReference>
<feature type="binding site" evidence="11 16">
    <location>
        <position position="368"/>
    </location>
    <ligand>
        <name>Zn(2+)</name>
        <dbReference type="ChEBI" id="CHEBI:29105"/>
    </ligand>
</feature>
<dbReference type="RefSeq" id="WP_102767999.1">
    <property type="nucleotide sequence ID" value="NZ_POSP01000003.1"/>
</dbReference>
<dbReference type="Gene3D" id="3.40.50.1980">
    <property type="entry name" value="Nitrogenase molybdenum iron protein domain"/>
    <property type="match status" value="2"/>
</dbReference>
<dbReference type="CDD" id="cd06572">
    <property type="entry name" value="Histidinol_dh"/>
    <property type="match status" value="1"/>
</dbReference>
<dbReference type="NCBIfam" id="TIGR00069">
    <property type="entry name" value="hisD"/>
    <property type="match status" value="1"/>
</dbReference>
<feature type="binding site" evidence="11 15">
    <location>
        <position position="422"/>
    </location>
    <ligand>
        <name>substrate</name>
    </ligand>
</feature>
<dbReference type="GO" id="GO:0005829">
    <property type="term" value="C:cytosol"/>
    <property type="evidence" value="ECO:0007669"/>
    <property type="project" value="TreeGrafter"/>
</dbReference>
<feature type="binding site" evidence="11 14">
    <location>
        <position position="198"/>
    </location>
    <ligand>
        <name>NAD(+)</name>
        <dbReference type="ChEBI" id="CHEBI:57540"/>
    </ligand>
</feature>
<dbReference type="PANTHER" id="PTHR21256:SF2">
    <property type="entry name" value="HISTIDINE BIOSYNTHESIS TRIFUNCTIONAL PROTEIN"/>
    <property type="match status" value="1"/>
</dbReference>
<feature type="binding site" evidence="11 15">
    <location>
        <position position="427"/>
    </location>
    <ligand>
        <name>substrate</name>
    </ligand>
</feature>
<dbReference type="InterPro" id="IPR022695">
    <property type="entry name" value="Histidinol_DH_monofunct"/>
</dbReference>